<accession>A0ABD0JV33</accession>
<feature type="non-terminal residue" evidence="1">
    <location>
        <position position="1"/>
    </location>
</feature>
<reference evidence="1 2" key="1">
    <citation type="journal article" date="2023" name="Sci. Data">
        <title>Genome assembly of the Korean intertidal mud-creeper Batillaria attramentaria.</title>
        <authorList>
            <person name="Patra A.K."/>
            <person name="Ho P.T."/>
            <person name="Jun S."/>
            <person name="Lee S.J."/>
            <person name="Kim Y."/>
            <person name="Won Y.J."/>
        </authorList>
    </citation>
    <scope>NUCLEOTIDE SEQUENCE [LARGE SCALE GENOMIC DNA]</scope>
    <source>
        <strain evidence="1">Wonlab-2016</strain>
    </source>
</reference>
<proteinExistence type="predicted"/>
<organism evidence="1 2">
    <name type="scientific">Batillaria attramentaria</name>
    <dbReference type="NCBI Taxonomy" id="370345"/>
    <lineage>
        <taxon>Eukaryota</taxon>
        <taxon>Metazoa</taxon>
        <taxon>Spiralia</taxon>
        <taxon>Lophotrochozoa</taxon>
        <taxon>Mollusca</taxon>
        <taxon>Gastropoda</taxon>
        <taxon>Caenogastropoda</taxon>
        <taxon>Sorbeoconcha</taxon>
        <taxon>Cerithioidea</taxon>
        <taxon>Batillariidae</taxon>
        <taxon>Batillaria</taxon>
    </lineage>
</organism>
<feature type="non-terminal residue" evidence="1">
    <location>
        <position position="145"/>
    </location>
</feature>
<protein>
    <submittedName>
        <fullName evidence="1">Uncharacterized protein</fullName>
    </submittedName>
</protein>
<gene>
    <name evidence="1" type="ORF">BaRGS_00030244</name>
</gene>
<dbReference type="AlphaFoldDB" id="A0ABD0JV33"/>
<dbReference type="Proteomes" id="UP001519460">
    <property type="component" value="Unassembled WGS sequence"/>
</dbReference>
<evidence type="ECO:0000313" key="1">
    <source>
        <dbReference type="EMBL" id="KAK7478485.1"/>
    </source>
</evidence>
<dbReference type="EMBL" id="JACVVK020000324">
    <property type="protein sequence ID" value="KAK7478485.1"/>
    <property type="molecule type" value="Genomic_DNA"/>
</dbReference>
<evidence type="ECO:0000313" key="2">
    <source>
        <dbReference type="Proteomes" id="UP001519460"/>
    </source>
</evidence>
<keyword evidence="2" id="KW-1185">Reference proteome</keyword>
<name>A0ABD0JV33_9CAEN</name>
<sequence length="145" mass="16100">VQVEVSVTILRPRSVLSVTGHRRGTPRLECDKPADWYMYNEITTVSVSTSGTERKHGTLKDDGRHSQSTGIDCRKLPVFLLAGRRAAQSEYRTTGGTVRVQVLTAASYRSFCLQDDGRHSQSTGIDCRKLPVFLLAGRRAAQSEY</sequence>
<comment type="caution">
    <text evidence="1">The sequence shown here is derived from an EMBL/GenBank/DDBJ whole genome shotgun (WGS) entry which is preliminary data.</text>
</comment>